<sequence>MPKAAVLPLSLDPSSGTPAYRQLYEQIRALILEGRVCRGARLPSTRALAADLALSRSTVVAAYEQLASEGYLQGRHGSGIYVSDIPEESLHASPRDRRDGRRKPRPQHPPPGREPWPTPALPLPFGSLGPDMRLFPLADWAKLVARSWRQADGSVLGGQPPTGHPALRRAIADHLTEWRGVSASPDRIIVTAGAGDGIELTLRALTRRGDPVAIEDPSYVPLRTMLAAHGLRRLAIPSDSRGLALDVLEAAAPPPRVAVVTPSRQFPLGHTLPLARRLRLLDWAEATDAVIIEDDYDSEYRYAGRPIEALAALDADERVIYVGTFSKVFSPGLRLGYLVVPGSLLGRFEATLAAFGPRASFHTQPALAAFMAEGLFAQHIRRTRRIYAARQDALLGAVREALGSLLAVEPQTTGMHVIARPSARLTGDDGELSRLAAAAGVTAPALSRYFVGPPRDAGLLLGFAAFEPEEVRRAVDALAAAFAPR</sequence>
<feature type="compositionally biased region" description="Pro residues" evidence="6">
    <location>
        <begin position="107"/>
        <end position="122"/>
    </location>
</feature>
<protein>
    <submittedName>
        <fullName evidence="8">PLP-dependent aminotransferase family protein</fullName>
    </submittedName>
</protein>
<dbReference type="PANTHER" id="PTHR46577">
    <property type="entry name" value="HTH-TYPE TRANSCRIPTIONAL REGULATORY PROTEIN GABR"/>
    <property type="match status" value="1"/>
</dbReference>
<evidence type="ECO:0000256" key="2">
    <source>
        <dbReference type="ARBA" id="ARBA00022898"/>
    </source>
</evidence>
<dbReference type="InterPro" id="IPR004839">
    <property type="entry name" value="Aminotransferase_I/II_large"/>
</dbReference>
<evidence type="ECO:0000259" key="7">
    <source>
        <dbReference type="PROSITE" id="PS50949"/>
    </source>
</evidence>
<dbReference type="PANTHER" id="PTHR46577:SF1">
    <property type="entry name" value="HTH-TYPE TRANSCRIPTIONAL REGULATORY PROTEIN GABR"/>
    <property type="match status" value="1"/>
</dbReference>
<dbReference type="EMBL" id="JASJEV010000009">
    <property type="protein sequence ID" value="MDJ1159369.1"/>
    <property type="molecule type" value="Genomic_DNA"/>
</dbReference>
<gene>
    <name evidence="8" type="ORF">QNA08_14110</name>
</gene>
<evidence type="ECO:0000256" key="6">
    <source>
        <dbReference type="SAM" id="MobiDB-lite"/>
    </source>
</evidence>
<evidence type="ECO:0000313" key="9">
    <source>
        <dbReference type="Proteomes" id="UP001321492"/>
    </source>
</evidence>
<dbReference type="PROSITE" id="PS50949">
    <property type="entry name" value="HTH_GNTR"/>
    <property type="match status" value="1"/>
</dbReference>
<dbReference type="InterPro" id="IPR036390">
    <property type="entry name" value="WH_DNA-bd_sf"/>
</dbReference>
<reference evidence="8 9" key="1">
    <citation type="submission" date="2023-05" db="EMBL/GenBank/DDBJ databases">
        <title>Chelatococcus sp. nov., a moderately thermophilic bacterium isolated from hot spring microbial mat.</title>
        <authorList>
            <person name="Hu C.-J."/>
            <person name="Li W.-J."/>
        </authorList>
    </citation>
    <scope>NUCLEOTIDE SEQUENCE [LARGE SCALE GENOMIC DNA]</scope>
    <source>
        <strain evidence="8 9">SYSU G07232</strain>
    </source>
</reference>
<dbReference type="InterPro" id="IPR051446">
    <property type="entry name" value="HTH_trans_reg/aminotransferase"/>
</dbReference>
<dbReference type="SUPFAM" id="SSF46785">
    <property type="entry name" value="Winged helix' DNA-binding domain"/>
    <property type="match status" value="1"/>
</dbReference>
<keyword evidence="4" id="KW-0238">DNA-binding</keyword>
<organism evidence="8 9">
    <name type="scientific">Chelatococcus albus</name>
    <dbReference type="NCBI Taxonomy" id="3047466"/>
    <lineage>
        <taxon>Bacteria</taxon>
        <taxon>Pseudomonadati</taxon>
        <taxon>Pseudomonadota</taxon>
        <taxon>Alphaproteobacteria</taxon>
        <taxon>Hyphomicrobiales</taxon>
        <taxon>Chelatococcaceae</taxon>
        <taxon>Chelatococcus</taxon>
    </lineage>
</organism>
<dbReference type="Gene3D" id="1.10.10.10">
    <property type="entry name" value="Winged helix-like DNA-binding domain superfamily/Winged helix DNA-binding domain"/>
    <property type="match status" value="1"/>
</dbReference>
<dbReference type="PRINTS" id="PR00035">
    <property type="entry name" value="HTHGNTR"/>
</dbReference>
<dbReference type="InterPro" id="IPR036388">
    <property type="entry name" value="WH-like_DNA-bd_sf"/>
</dbReference>
<evidence type="ECO:0000256" key="4">
    <source>
        <dbReference type="ARBA" id="ARBA00023125"/>
    </source>
</evidence>
<dbReference type="Pfam" id="PF00392">
    <property type="entry name" value="GntR"/>
    <property type="match status" value="1"/>
</dbReference>
<comment type="caution">
    <text evidence="8">The sequence shown here is derived from an EMBL/GenBank/DDBJ whole genome shotgun (WGS) entry which is preliminary data.</text>
</comment>
<feature type="region of interest" description="Disordered" evidence="6">
    <location>
        <begin position="83"/>
        <end position="122"/>
    </location>
</feature>
<keyword evidence="5" id="KW-0804">Transcription</keyword>
<name>A0ABT7AKK3_9HYPH</name>
<keyword evidence="8" id="KW-0032">Aminotransferase</keyword>
<dbReference type="InterPro" id="IPR015424">
    <property type="entry name" value="PyrdxlP-dep_Trfase"/>
</dbReference>
<keyword evidence="9" id="KW-1185">Reference proteome</keyword>
<dbReference type="SMART" id="SM00345">
    <property type="entry name" value="HTH_GNTR"/>
    <property type="match status" value="1"/>
</dbReference>
<dbReference type="RefSeq" id="WP_283741371.1">
    <property type="nucleotide sequence ID" value="NZ_JASJEV010000009.1"/>
</dbReference>
<keyword evidence="3" id="KW-0805">Transcription regulation</keyword>
<dbReference type="Pfam" id="PF00155">
    <property type="entry name" value="Aminotran_1_2"/>
    <property type="match status" value="1"/>
</dbReference>
<accession>A0ABT7AKK3</accession>
<evidence type="ECO:0000313" key="8">
    <source>
        <dbReference type="EMBL" id="MDJ1159369.1"/>
    </source>
</evidence>
<dbReference type="CDD" id="cd00609">
    <property type="entry name" value="AAT_like"/>
    <property type="match status" value="1"/>
</dbReference>
<evidence type="ECO:0000256" key="5">
    <source>
        <dbReference type="ARBA" id="ARBA00023163"/>
    </source>
</evidence>
<dbReference type="SUPFAM" id="SSF53383">
    <property type="entry name" value="PLP-dependent transferases"/>
    <property type="match status" value="1"/>
</dbReference>
<evidence type="ECO:0000256" key="1">
    <source>
        <dbReference type="ARBA" id="ARBA00005384"/>
    </source>
</evidence>
<proteinExistence type="inferred from homology"/>
<keyword evidence="8" id="KW-0808">Transferase</keyword>
<dbReference type="CDD" id="cd07377">
    <property type="entry name" value="WHTH_GntR"/>
    <property type="match status" value="1"/>
</dbReference>
<evidence type="ECO:0000256" key="3">
    <source>
        <dbReference type="ARBA" id="ARBA00023015"/>
    </source>
</evidence>
<dbReference type="Proteomes" id="UP001321492">
    <property type="component" value="Unassembled WGS sequence"/>
</dbReference>
<dbReference type="GO" id="GO:0008483">
    <property type="term" value="F:transaminase activity"/>
    <property type="evidence" value="ECO:0007669"/>
    <property type="project" value="UniProtKB-KW"/>
</dbReference>
<dbReference type="Gene3D" id="3.40.640.10">
    <property type="entry name" value="Type I PLP-dependent aspartate aminotransferase-like (Major domain)"/>
    <property type="match status" value="1"/>
</dbReference>
<comment type="similarity">
    <text evidence="1">In the C-terminal section; belongs to the class-I pyridoxal-phosphate-dependent aminotransferase family.</text>
</comment>
<feature type="domain" description="HTH gntR-type" evidence="7">
    <location>
        <begin position="17"/>
        <end position="85"/>
    </location>
</feature>
<dbReference type="InterPro" id="IPR015421">
    <property type="entry name" value="PyrdxlP-dep_Trfase_major"/>
</dbReference>
<keyword evidence="2" id="KW-0663">Pyridoxal phosphate</keyword>
<dbReference type="InterPro" id="IPR000524">
    <property type="entry name" value="Tscrpt_reg_HTH_GntR"/>
</dbReference>
<feature type="compositionally biased region" description="Basic and acidic residues" evidence="6">
    <location>
        <begin position="88"/>
        <end position="99"/>
    </location>
</feature>